<keyword evidence="2" id="KW-1185">Reference proteome</keyword>
<name>A0A914YLG6_9BILA</name>
<dbReference type="Proteomes" id="UP000887577">
    <property type="component" value="Unplaced"/>
</dbReference>
<evidence type="ECO:0000313" key="2">
    <source>
        <dbReference type="Proteomes" id="UP000887577"/>
    </source>
</evidence>
<dbReference type="AlphaFoldDB" id="A0A914YLG6"/>
<accession>A0A914YLG6</accession>
<feature type="region of interest" description="Disordered" evidence="1">
    <location>
        <begin position="302"/>
        <end position="382"/>
    </location>
</feature>
<feature type="region of interest" description="Disordered" evidence="1">
    <location>
        <begin position="1"/>
        <end position="29"/>
    </location>
</feature>
<dbReference type="WBParaSite" id="PSU_v2.g18167.t1">
    <property type="protein sequence ID" value="PSU_v2.g18167.t1"/>
    <property type="gene ID" value="PSU_v2.g18167"/>
</dbReference>
<feature type="compositionally biased region" description="Low complexity" evidence="1">
    <location>
        <begin position="327"/>
        <end position="340"/>
    </location>
</feature>
<evidence type="ECO:0000256" key="1">
    <source>
        <dbReference type="SAM" id="MobiDB-lite"/>
    </source>
</evidence>
<evidence type="ECO:0000313" key="3">
    <source>
        <dbReference type="WBParaSite" id="PSU_v2.g18167.t1"/>
    </source>
</evidence>
<feature type="compositionally biased region" description="Low complexity" evidence="1">
    <location>
        <begin position="367"/>
        <end position="382"/>
    </location>
</feature>
<organism evidence="2 3">
    <name type="scientific">Panagrolaimus superbus</name>
    <dbReference type="NCBI Taxonomy" id="310955"/>
    <lineage>
        <taxon>Eukaryota</taxon>
        <taxon>Metazoa</taxon>
        <taxon>Ecdysozoa</taxon>
        <taxon>Nematoda</taxon>
        <taxon>Chromadorea</taxon>
        <taxon>Rhabditida</taxon>
        <taxon>Tylenchina</taxon>
        <taxon>Panagrolaimomorpha</taxon>
        <taxon>Panagrolaimoidea</taxon>
        <taxon>Panagrolaimidae</taxon>
        <taxon>Panagrolaimus</taxon>
    </lineage>
</organism>
<feature type="compositionally biased region" description="Basic and acidic residues" evidence="1">
    <location>
        <begin position="356"/>
        <end position="366"/>
    </location>
</feature>
<sequence>MNNKDEVGKHRKKNNSHSSKSDADEDYRAHLSDAEEISTKVTGLRYGEQLTDDLLNSFSDKVQQAAGDDVEGFMAIQAIQLMPEVIPTIITGKKRVLQILLDSHRKHYILVEWDPKFKDRGAVIWDPLIVSRKDFSHTLNNSFKHQFIRLFDHIYGSSDSNNNNNDDDDMSDIIPGKLETFAYGQYDNWSCGLRAAALLVLRAFNGHELLHGGDINIKVKKFHEILKLIMDLNRKATKDDFKIDQWFQKTNYTYEFAFFTMNKSDLKVYCLYQNYDRKSKNYVKSDENDNITKIKKTMENLSVNTNDATSSTDDEEEENESSHIDTESSSSNETSQQQQQHNDTKGTVNDEEENENDKSEKEKTTEKSSSSTSNTSTTDDPN</sequence>
<feature type="compositionally biased region" description="Basic and acidic residues" evidence="1">
    <location>
        <begin position="19"/>
        <end position="29"/>
    </location>
</feature>
<proteinExistence type="predicted"/>
<protein>
    <submittedName>
        <fullName evidence="3">OTU domain-containing protein</fullName>
    </submittedName>
</protein>
<reference evidence="3" key="1">
    <citation type="submission" date="2022-11" db="UniProtKB">
        <authorList>
            <consortium name="WormBaseParasite"/>
        </authorList>
    </citation>
    <scope>IDENTIFICATION</scope>
</reference>